<dbReference type="Proteomes" id="UP001595848">
    <property type="component" value="Unassembled WGS sequence"/>
</dbReference>
<evidence type="ECO:0000313" key="3">
    <source>
        <dbReference type="Proteomes" id="UP001595848"/>
    </source>
</evidence>
<feature type="domain" description="MaoC-like" evidence="1">
    <location>
        <begin position="3"/>
        <end position="97"/>
    </location>
</feature>
<protein>
    <submittedName>
        <fullName evidence="2">MaoC family dehydratase</fullName>
    </submittedName>
</protein>
<keyword evidence="3" id="KW-1185">Reference proteome</keyword>
<dbReference type="InterPro" id="IPR029069">
    <property type="entry name" value="HotDog_dom_sf"/>
</dbReference>
<gene>
    <name evidence="2" type="ORF">ACFOY1_18470</name>
</gene>
<name>A0ABV8P170_9BURK</name>
<organism evidence="2 3">
    <name type="scientific">Candidimonas humi</name>
    <dbReference type="NCBI Taxonomy" id="683355"/>
    <lineage>
        <taxon>Bacteria</taxon>
        <taxon>Pseudomonadati</taxon>
        <taxon>Pseudomonadota</taxon>
        <taxon>Betaproteobacteria</taxon>
        <taxon>Burkholderiales</taxon>
        <taxon>Alcaligenaceae</taxon>
        <taxon>Candidimonas</taxon>
    </lineage>
</organism>
<dbReference type="EMBL" id="JBHSBV010000007">
    <property type="protein sequence ID" value="MFC4202940.1"/>
    <property type="molecule type" value="Genomic_DNA"/>
</dbReference>
<evidence type="ECO:0000259" key="1">
    <source>
        <dbReference type="Pfam" id="PF01575"/>
    </source>
</evidence>
<dbReference type="Pfam" id="PF01575">
    <property type="entry name" value="MaoC_dehydratas"/>
    <property type="match status" value="1"/>
</dbReference>
<evidence type="ECO:0000313" key="2">
    <source>
        <dbReference type="EMBL" id="MFC4202940.1"/>
    </source>
</evidence>
<dbReference type="RefSeq" id="WP_343218746.1">
    <property type="nucleotide sequence ID" value="NZ_JAHTBN010000006.1"/>
</dbReference>
<dbReference type="CDD" id="cd03441">
    <property type="entry name" value="R_hydratase_like"/>
    <property type="match status" value="1"/>
</dbReference>
<accession>A0ABV8P170</accession>
<sequence length="113" mass="12420">MMEKKIKMTQAIIDQYGAINGDNDTIHYDADLASRRGFRGTLAHGLNVMGYAAGLAARRYGADWYTKGELYTKWIAPVCPGDNLTVSLRDDGEIEGKVDQGITMVGHARLAEQ</sequence>
<dbReference type="Gene3D" id="3.10.129.10">
    <property type="entry name" value="Hotdog Thioesterase"/>
    <property type="match status" value="1"/>
</dbReference>
<dbReference type="SUPFAM" id="SSF54637">
    <property type="entry name" value="Thioesterase/thiol ester dehydrase-isomerase"/>
    <property type="match status" value="1"/>
</dbReference>
<comment type="caution">
    <text evidence="2">The sequence shown here is derived from an EMBL/GenBank/DDBJ whole genome shotgun (WGS) entry which is preliminary data.</text>
</comment>
<dbReference type="InterPro" id="IPR002539">
    <property type="entry name" value="MaoC-like_dom"/>
</dbReference>
<reference evidence="3" key="1">
    <citation type="journal article" date="2019" name="Int. J. Syst. Evol. Microbiol.">
        <title>The Global Catalogue of Microorganisms (GCM) 10K type strain sequencing project: providing services to taxonomists for standard genome sequencing and annotation.</title>
        <authorList>
            <consortium name="The Broad Institute Genomics Platform"/>
            <consortium name="The Broad Institute Genome Sequencing Center for Infectious Disease"/>
            <person name="Wu L."/>
            <person name="Ma J."/>
        </authorList>
    </citation>
    <scope>NUCLEOTIDE SEQUENCE [LARGE SCALE GENOMIC DNA]</scope>
    <source>
        <strain evidence="3">LMG 24813</strain>
    </source>
</reference>
<proteinExistence type="predicted"/>